<evidence type="ECO:0000256" key="1">
    <source>
        <dbReference type="ARBA" id="ARBA00022729"/>
    </source>
</evidence>
<keyword evidence="4" id="KW-1185">Reference proteome</keyword>
<dbReference type="InterPro" id="IPR029050">
    <property type="entry name" value="Immunoprotect_excell_Ig-like"/>
</dbReference>
<name>A0A917ARN6_9BACI</name>
<gene>
    <name evidence="3" type="ORF">GCM10007140_20180</name>
</gene>
<dbReference type="PROSITE" id="PS51257">
    <property type="entry name" value="PROKAR_LIPOPROTEIN"/>
    <property type="match status" value="1"/>
</dbReference>
<dbReference type="GO" id="GO:0016874">
    <property type="term" value="F:ligase activity"/>
    <property type="evidence" value="ECO:0007669"/>
    <property type="project" value="UniProtKB-KW"/>
</dbReference>
<comment type="caution">
    <text evidence="3">The sequence shown here is derived from an EMBL/GenBank/DDBJ whole genome shotgun (WGS) entry which is preliminary data.</text>
</comment>
<dbReference type="Pfam" id="PF11611">
    <property type="entry name" value="DUF4352"/>
    <property type="match status" value="1"/>
</dbReference>
<feature type="domain" description="DUF4352" evidence="2">
    <location>
        <begin position="49"/>
        <end position="168"/>
    </location>
</feature>
<reference evidence="3" key="1">
    <citation type="journal article" date="2014" name="Int. J. Syst. Evol. Microbiol.">
        <title>Complete genome sequence of Corynebacterium casei LMG S-19264T (=DSM 44701T), isolated from a smear-ripened cheese.</title>
        <authorList>
            <consortium name="US DOE Joint Genome Institute (JGI-PGF)"/>
            <person name="Walter F."/>
            <person name="Albersmeier A."/>
            <person name="Kalinowski J."/>
            <person name="Ruckert C."/>
        </authorList>
    </citation>
    <scope>NUCLEOTIDE SEQUENCE</scope>
    <source>
        <strain evidence="3">CGMCC 1.12698</strain>
    </source>
</reference>
<proteinExistence type="predicted"/>
<dbReference type="Gene3D" id="2.60.40.1240">
    <property type="match status" value="1"/>
</dbReference>
<dbReference type="Proteomes" id="UP000605259">
    <property type="component" value="Unassembled WGS sequence"/>
</dbReference>
<evidence type="ECO:0000313" key="4">
    <source>
        <dbReference type="Proteomes" id="UP000605259"/>
    </source>
</evidence>
<dbReference type="RefSeq" id="WP_188388235.1">
    <property type="nucleotide sequence ID" value="NZ_BMFK01000001.1"/>
</dbReference>
<accession>A0A917ARN6</accession>
<keyword evidence="1" id="KW-0732">Signal</keyword>
<evidence type="ECO:0000313" key="3">
    <source>
        <dbReference type="EMBL" id="GGE70203.1"/>
    </source>
</evidence>
<dbReference type="AlphaFoldDB" id="A0A917ARN6"/>
<organism evidence="3 4">
    <name type="scientific">Priestia taiwanensis</name>
    <dbReference type="NCBI Taxonomy" id="1347902"/>
    <lineage>
        <taxon>Bacteria</taxon>
        <taxon>Bacillati</taxon>
        <taxon>Bacillota</taxon>
        <taxon>Bacilli</taxon>
        <taxon>Bacillales</taxon>
        <taxon>Bacillaceae</taxon>
        <taxon>Priestia</taxon>
    </lineage>
</organism>
<evidence type="ECO:0000259" key="2">
    <source>
        <dbReference type="Pfam" id="PF11611"/>
    </source>
</evidence>
<reference evidence="3" key="2">
    <citation type="submission" date="2020-09" db="EMBL/GenBank/DDBJ databases">
        <authorList>
            <person name="Sun Q."/>
            <person name="Zhou Y."/>
        </authorList>
    </citation>
    <scope>NUCLEOTIDE SEQUENCE</scope>
    <source>
        <strain evidence="3">CGMCC 1.12698</strain>
    </source>
</reference>
<sequence length="175" mass="19106">MKKILSLGLAAVASTFIMTGCTDAAKDEPKKVEEAAAKKEEAKPEKTEFKIGETIEQNGYTLLVKKVEKKAKLSEFMKPDEGKEYVVVDVELSNVGKETIPFNSMYFQMQDGDNVILNTDASGFGLSDSLKSGDLATEGKVAGKIVFQAKKGDNNLTVIYKPLNFSGTELKIKLQ</sequence>
<dbReference type="EMBL" id="BMFK01000001">
    <property type="protein sequence ID" value="GGE70203.1"/>
    <property type="molecule type" value="Genomic_DNA"/>
</dbReference>
<dbReference type="InterPro" id="IPR029051">
    <property type="entry name" value="DUF4352"/>
</dbReference>
<keyword evidence="3" id="KW-0436">Ligase</keyword>
<protein>
    <submittedName>
        <fullName evidence="3">Long-chain-fatty-acid--CoA ligase</fullName>
    </submittedName>
</protein>